<dbReference type="AlphaFoldDB" id="A0A0V0GXU8"/>
<protein>
    <submittedName>
        <fullName evidence="2">Putative ovule protein</fullName>
    </submittedName>
</protein>
<sequence length="60" mass="7102">MGKDDVIFSVKSCYNLLMKKMSRDDSDWPWKMIWKSKTPSKVVCFGMRLVLPFTQENLLK</sequence>
<name>A0A0V0GXU8_SOLCH</name>
<evidence type="ECO:0000259" key="1">
    <source>
        <dbReference type="Pfam" id="PF13966"/>
    </source>
</evidence>
<dbReference type="InterPro" id="IPR026960">
    <property type="entry name" value="RVT-Znf"/>
</dbReference>
<feature type="domain" description="Reverse transcriptase zinc-binding" evidence="1">
    <location>
        <begin position="8"/>
        <end position="50"/>
    </location>
</feature>
<organism evidence="2">
    <name type="scientific">Solanum chacoense</name>
    <name type="common">Chaco potato</name>
    <dbReference type="NCBI Taxonomy" id="4108"/>
    <lineage>
        <taxon>Eukaryota</taxon>
        <taxon>Viridiplantae</taxon>
        <taxon>Streptophyta</taxon>
        <taxon>Embryophyta</taxon>
        <taxon>Tracheophyta</taxon>
        <taxon>Spermatophyta</taxon>
        <taxon>Magnoliopsida</taxon>
        <taxon>eudicotyledons</taxon>
        <taxon>Gunneridae</taxon>
        <taxon>Pentapetalae</taxon>
        <taxon>asterids</taxon>
        <taxon>lamiids</taxon>
        <taxon>Solanales</taxon>
        <taxon>Solanaceae</taxon>
        <taxon>Solanoideae</taxon>
        <taxon>Solaneae</taxon>
        <taxon>Solanum</taxon>
    </lineage>
</organism>
<proteinExistence type="predicted"/>
<evidence type="ECO:0000313" key="2">
    <source>
        <dbReference type="EMBL" id="JAP12945.1"/>
    </source>
</evidence>
<reference evidence="2" key="1">
    <citation type="submission" date="2015-12" db="EMBL/GenBank/DDBJ databases">
        <title>Gene expression during late stages of embryo sac development: a critical building block for successful pollen-pistil interactions.</title>
        <authorList>
            <person name="Liu Y."/>
            <person name="Joly V."/>
            <person name="Sabar M."/>
            <person name="Matton D.P."/>
        </authorList>
    </citation>
    <scope>NUCLEOTIDE SEQUENCE</scope>
</reference>
<accession>A0A0V0GXU8</accession>
<dbReference type="EMBL" id="GEDG01028795">
    <property type="protein sequence ID" value="JAP12945.1"/>
    <property type="molecule type" value="Transcribed_RNA"/>
</dbReference>
<dbReference type="Pfam" id="PF13966">
    <property type="entry name" value="zf-RVT"/>
    <property type="match status" value="1"/>
</dbReference>